<comment type="caution">
    <text evidence="2">The sequence shown here is derived from an EMBL/GenBank/DDBJ whole genome shotgun (WGS) entry which is preliminary data.</text>
</comment>
<reference evidence="2 3" key="1">
    <citation type="journal article" date="2014" name="Genome Biol. Evol.">
        <title>The secreted proteins of Achlya hypogyna and Thraustotheca clavata identify the ancestral oomycete secretome and reveal gene acquisitions by horizontal gene transfer.</title>
        <authorList>
            <person name="Misner I."/>
            <person name="Blouin N."/>
            <person name="Leonard G."/>
            <person name="Richards T.A."/>
            <person name="Lane C.E."/>
        </authorList>
    </citation>
    <scope>NUCLEOTIDE SEQUENCE [LARGE SCALE GENOMIC DNA]</scope>
    <source>
        <strain evidence="2 3">ATCC 34112</strain>
    </source>
</reference>
<accession>A0A1V9ZZF6</accession>
<evidence type="ECO:0000313" key="3">
    <source>
        <dbReference type="Proteomes" id="UP000243217"/>
    </source>
</evidence>
<keyword evidence="3" id="KW-1185">Reference proteome</keyword>
<evidence type="ECO:0008006" key="4">
    <source>
        <dbReference type="Google" id="ProtNLM"/>
    </source>
</evidence>
<feature type="region of interest" description="Disordered" evidence="1">
    <location>
        <begin position="165"/>
        <end position="187"/>
    </location>
</feature>
<dbReference type="AlphaFoldDB" id="A0A1V9ZZF6"/>
<evidence type="ECO:0000313" key="2">
    <source>
        <dbReference type="EMBL" id="OQS03405.1"/>
    </source>
</evidence>
<dbReference type="Proteomes" id="UP000243217">
    <property type="component" value="Unassembled WGS sequence"/>
</dbReference>
<feature type="compositionally biased region" description="Basic residues" evidence="1">
    <location>
        <begin position="165"/>
        <end position="176"/>
    </location>
</feature>
<name>A0A1V9ZZF6_9STRA</name>
<organism evidence="2 3">
    <name type="scientific">Thraustotheca clavata</name>
    <dbReference type="NCBI Taxonomy" id="74557"/>
    <lineage>
        <taxon>Eukaryota</taxon>
        <taxon>Sar</taxon>
        <taxon>Stramenopiles</taxon>
        <taxon>Oomycota</taxon>
        <taxon>Saprolegniomycetes</taxon>
        <taxon>Saprolegniales</taxon>
        <taxon>Achlyaceae</taxon>
        <taxon>Thraustotheca</taxon>
    </lineage>
</organism>
<protein>
    <recommendedName>
        <fullName evidence="4">CCT domain-containing protein</fullName>
    </recommendedName>
</protein>
<evidence type="ECO:0000256" key="1">
    <source>
        <dbReference type="SAM" id="MobiDB-lite"/>
    </source>
</evidence>
<sequence>MEFHDNSPARETWQMELNDIHFIETSKDLFNIELMDLDISAELSFSDANSATSAQDCFASIDVIDADNVDWFSEIFTHFETQQPTLHDEDKINNDIATLFDTTPTKKSDTFTSSDFDKRIPLPHAMGTIISPQRFTRHMPNRDYVCGPPVTIAETTREERIHRWKEKRKRRLKKRPVSLSHQNSSRHRLRLNGRFAPTPRFIPISYSG</sequence>
<proteinExistence type="predicted"/>
<dbReference type="EMBL" id="JNBS01000912">
    <property type="protein sequence ID" value="OQS03405.1"/>
    <property type="molecule type" value="Genomic_DNA"/>
</dbReference>
<gene>
    <name evidence="2" type="ORF">THRCLA_21174</name>
</gene>